<accession>A0A0M3DI74</accession>
<evidence type="ECO:0000313" key="2">
    <source>
        <dbReference type="EMBL" id="KKY01087.1"/>
    </source>
</evidence>
<evidence type="ECO:0000313" key="3">
    <source>
        <dbReference type="Proteomes" id="UP000034407"/>
    </source>
</evidence>
<protein>
    <recommendedName>
        <fullName evidence="1">BclA C-terminal domain-containing protein</fullName>
    </recommendedName>
</protein>
<keyword evidence="3" id="KW-1185">Reference proteome</keyword>
<dbReference type="InterPro" id="IPR008983">
    <property type="entry name" value="Tumour_necrosis_fac-like_dom"/>
</dbReference>
<dbReference type="InterPro" id="IPR041415">
    <property type="entry name" value="BclA_C"/>
</dbReference>
<gene>
    <name evidence="2" type="ORF">VN21_10620</name>
</gene>
<name>A0A0M3DI74_9FIRM</name>
<proteinExistence type="predicted"/>
<dbReference type="Proteomes" id="UP000034407">
    <property type="component" value="Unassembled WGS sequence"/>
</dbReference>
<dbReference type="EMBL" id="LBBT01000217">
    <property type="protein sequence ID" value="KKY01087.1"/>
    <property type="molecule type" value="Genomic_DNA"/>
</dbReference>
<dbReference type="Pfam" id="PF18573">
    <property type="entry name" value="BclA_C"/>
    <property type="match status" value="1"/>
</dbReference>
<organism evidence="2 3">
    <name type="scientific">Paraclostridium benzoelyticum</name>
    <dbReference type="NCBI Taxonomy" id="1629550"/>
    <lineage>
        <taxon>Bacteria</taxon>
        <taxon>Bacillati</taxon>
        <taxon>Bacillota</taxon>
        <taxon>Clostridia</taxon>
        <taxon>Peptostreptococcales</taxon>
        <taxon>Peptostreptococcaceae</taxon>
        <taxon>Paraclostridium</taxon>
    </lineage>
</organism>
<sequence>MTCSNYCGHNDCRPCIEYIPCFGPTGPVGPTATNQFLSLGAGSGTALTTTQTAITFESTLATNGTDISATVPTTTITLAANHSYYVSYNVNTTATGIGGLGAVLLSDGTPIPSSASNVSLTVAIAATASLSGQAIITVGNAPVTLQVATTATIAGIFTLANAGISVIELL</sequence>
<feature type="domain" description="BclA C-terminal" evidence="1">
    <location>
        <begin position="46"/>
        <end position="168"/>
    </location>
</feature>
<dbReference type="RefSeq" id="WP_046823252.1">
    <property type="nucleotide sequence ID" value="NZ_LBBT01000217.1"/>
</dbReference>
<dbReference type="Gene3D" id="2.60.120.40">
    <property type="match status" value="1"/>
</dbReference>
<comment type="caution">
    <text evidence="2">The sequence shown here is derived from an EMBL/GenBank/DDBJ whole genome shotgun (WGS) entry which is preliminary data.</text>
</comment>
<dbReference type="AlphaFoldDB" id="A0A0M3DI74"/>
<evidence type="ECO:0000259" key="1">
    <source>
        <dbReference type="Pfam" id="PF18573"/>
    </source>
</evidence>
<reference evidence="2 3" key="1">
    <citation type="submission" date="2015-04" db="EMBL/GenBank/DDBJ databases">
        <title>Microcin producing Clostridium sp. JC272T.</title>
        <authorList>
            <person name="Jyothsna T."/>
            <person name="Sasikala C."/>
            <person name="Ramana C."/>
        </authorList>
    </citation>
    <scope>NUCLEOTIDE SEQUENCE [LARGE SCALE GENOMIC DNA]</scope>
    <source>
        <strain evidence="2 3">JC272</strain>
    </source>
</reference>
<dbReference type="PATRIC" id="fig|1629550.3.peg.1576"/>